<name>A0A1M7UDT0_9BRAD</name>
<gene>
    <name evidence="1" type="ORF">SAMN05444170_4582</name>
</gene>
<dbReference type="OrthoDB" id="7360668at2"/>
<keyword evidence="2" id="KW-1185">Reference proteome</keyword>
<evidence type="ECO:0000313" key="1">
    <source>
        <dbReference type="EMBL" id="SHN81020.1"/>
    </source>
</evidence>
<dbReference type="AlphaFoldDB" id="A0A1M7UDT0"/>
<dbReference type="InterPro" id="IPR036692">
    <property type="entry name" value="Shew3726-like_sf"/>
</dbReference>
<reference evidence="2" key="1">
    <citation type="submission" date="2016-11" db="EMBL/GenBank/DDBJ databases">
        <authorList>
            <person name="Varghese N."/>
            <person name="Submissions S."/>
        </authorList>
    </citation>
    <scope>NUCLEOTIDE SEQUENCE [LARGE SCALE GENOMIC DNA]</scope>
    <source>
        <strain evidence="2">GAS401</strain>
    </source>
</reference>
<dbReference type="Pfam" id="PF07369">
    <property type="entry name" value="DUF1488"/>
    <property type="match status" value="1"/>
</dbReference>
<dbReference type="Proteomes" id="UP000184096">
    <property type="component" value="Chromosome I"/>
</dbReference>
<evidence type="ECO:0000313" key="2">
    <source>
        <dbReference type="Proteomes" id="UP000184096"/>
    </source>
</evidence>
<dbReference type="SUPFAM" id="SSF160272">
    <property type="entry name" value="Shew3726-like"/>
    <property type="match status" value="1"/>
</dbReference>
<dbReference type="EMBL" id="LT670849">
    <property type="protein sequence ID" value="SHN81020.1"/>
    <property type="molecule type" value="Genomic_DNA"/>
</dbReference>
<accession>A0A1M7UDT0</accession>
<organism evidence="1 2">
    <name type="scientific">Bradyrhizobium erythrophlei</name>
    <dbReference type="NCBI Taxonomy" id="1437360"/>
    <lineage>
        <taxon>Bacteria</taxon>
        <taxon>Pseudomonadati</taxon>
        <taxon>Pseudomonadota</taxon>
        <taxon>Alphaproteobacteria</taxon>
        <taxon>Hyphomicrobiales</taxon>
        <taxon>Nitrobacteraceae</taxon>
        <taxon>Bradyrhizobium</taxon>
    </lineage>
</organism>
<dbReference type="InterPro" id="IPR009962">
    <property type="entry name" value="DUF1488"/>
</dbReference>
<sequence>MIDFPNHSRSYDQTRRAVRFWGHDSAIEASFFISEDALRRIQPNSRADESGFLNAFDRNRDLICAAAARIYVRGSRGSYDLVAANF</sequence>
<protein>
    <recommendedName>
        <fullName evidence="3">DUF1488 domain-containing protein</fullName>
    </recommendedName>
</protein>
<evidence type="ECO:0008006" key="3">
    <source>
        <dbReference type="Google" id="ProtNLM"/>
    </source>
</evidence>
<proteinExistence type="predicted"/>